<feature type="compositionally biased region" description="Low complexity" evidence="3">
    <location>
        <begin position="224"/>
        <end position="234"/>
    </location>
</feature>
<protein>
    <submittedName>
        <fullName evidence="4">Uncharacterized protein</fullName>
    </submittedName>
</protein>
<evidence type="ECO:0000313" key="4">
    <source>
        <dbReference type="EMBL" id="KPM34275.1"/>
    </source>
</evidence>
<feature type="compositionally biased region" description="Basic and acidic residues" evidence="3">
    <location>
        <begin position="378"/>
        <end position="391"/>
    </location>
</feature>
<feature type="compositionally biased region" description="Low complexity" evidence="3">
    <location>
        <begin position="116"/>
        <end position="135"/>
    </location>
</feature>
<sequence length="391" mass="42968">MPPFFDHVQLHDALQNQDIPVLEALAGNDNLHNRSFIHFERDHPPPYASSTESEEFNDDFLAPPPPRGELPEELKAIMEQPINDDEMKHMARHMGSILDPVDFYHTEAKREERRSSSGGRSVETGGTSSTGRKGSLPGNGGTSLPPQAEPEDLAPINNMRDSPLDTADTHFTPSEIDDLETIELPSSEQPKGFRTVRRKDSGLRAPFPGQLLEPFQPPPPPPGSLLYAPPGSLPQAFHLREDTTGRGACPPQKPQHQLQGRIHRARDQDQPPPLPRRSARIAGMKRRAGPLPSQEASNKKPKGRAAPKAAAPAAQPATQETRRRKARSVPARPLPDIKTETRPKRGRGRPRKNNGLSTRSAVTKKKAARTPALAGAAKGEETTLDDYRRSD</sequence>
<gene>
    <name evidence="4" type="ORF">AK830_g12297</name>
</gene>
<dbReference type="AlphaFoldDB" id="A0A0P7AZD4"/>
<feature type="compositionally biased region" description="Basic and acidic residues" evidence="3">
    <location>
        <begin position="102"/>
        <end position="115"/>
    </location>
</feature>
<keyword evidence="2" id="KW-0539">Nucleus</keyword>
<organism evidence="4 5">
    <name type="scientific">Neonectria ditissima</name>
    <dbReference type="NCBI Taxonomy" id="78410"/>
    <lineage>
        <taxon>Eukaryota</taxon>
        <taxon>Fungi</taxon>
        <taxon>Dikarya</taxon>
        <taxon>Ascomycota</taxon>
        <taxon>Pezizomycotina</taxon>
        <taxon>Sordariomycetes</taxon>
        <taxon>Hypocreomycetidae</taxon>
        <taxon>Hypocreales</taxon>
        <taxon>Nectriaceae</taxon>
        <taxon>Neonectria</taxon>
    </lineage>
</organism>
<feature type="compositionally biased region" description="Low complexity" evidence="3">
    <location>
        <begin position="306"/>
        <end position="317"/>
    </location>
</feature>
<dbReference type="Proteomes" id="UP000050424">
    <property type="component" value="Unassembled WGS sequence"/>
</dbReference>
<feature type="compositionally biased region" description="Basic residues" evidence="3">
    <location>
        <begin position="277"/>
        <end position="288"/>
    </location>
</feature>
<dbReference type="GO" id="GO:0005634">
    <property type="term" value="C:nucleus"/>
    <property type="evidence" value="ECO:0007669"/>
    <property type="project" value="UniProtKB-SubCell"/>
</dbReference>
<comment type="subcellular location">
    <subcellularLocation>
        <location evidence="1">Nucleus</location>
    </subcellularLocation>
</comment>
<reference evidence="4 5" key="1">
    <citation type="submission" date="2015-09" db="EMBL/GenBank/DDBJ databases">
        <title>Draft genome of a European isolate of the apple canker pathogen Neonectria ditissima.</title>
        <authorList>
            <person name="Gomez-Cortecero A."/>
            <person name="Harrison R.J."/>
            <person name="Armitage A.D."/>
        </authorList>
    </citation>
    <scope>NUCLEOTIDE SEQUENCE [LARGE SCALE GENOMIC DNA]</scope>
    <source>
        <strain evidence="4 5">R09/05</strain>
    </source>
</reference>
<proteinExistence type="predicted"/>
<dbReference type="OrthoDB" id="4869601at2759"/>
<accession>A0A0P7AZD4</accession>
<feature type="region of interest" description="Disordered" evidence="3">
    <location>
        <begin position="42"/>
        <end position="70"/>
    </location>
</feature>
<dbReference type="EMBL" id="LKCW01000366">
    <property type="protein sequence ID" value="KPM34275.1"/>
    <property type="molecule type" value="Genomic_DNA"/>
</dbReference>
<comment type="caution">
    <text evidence="4">The sequence shown here is derived from an EMBL/GenBank/DDBJ whole genome shotgun (WGS) entry which is preliminary data.</text>
</comment>
<evidence type="ECO:0000256" key="2">
    <source>
        <dbReference type="ARBA" id="ARBA00023242"/>
    </source>
</evidence>
<feature type="region of interest" description="Disordered" evidence="3">
    <location>
        <begin position="102"/>
        <end position="391"/>
    </location>
</feature>
<evidence type="ECO:0000256" key="1">
    <source>
        <dbReference type="ARBA" id="ARBA00004123"/>
    </source>
</evidence>
<dbReference type="GO" id="GO:0006355">
    <property type="term" value="P:regulation of DNA-templated transcription"/>
    <property type="evidence" value="ECO:0007669"/>
    <property type="project" value="InterPro"/>
</dbReference>
<keyword evidence="5" id="KW-1185">Reference proteome</keyword>
<name>A0A0P7AZD4_9HYPO</name>
<dbReference type="InterPro" id="IPR000637">
    <property type="entry name" value="HMGI/Y_DNA-bd_CS"/>
</dbReference>
<dbReference type="PROSITE" id="PS00354">
    <property type="entry name" value="HMGI_Y"/>
    <property type="match status" value="1"/>
</dbReference>
<evidence type="ECO:0000256" key="3">
    <source>
        <dbReference type="SAM" id="MobiDB-lite"/>
    </source>
</evidence>
<evidence type="ECO:0000313" key="5">
    <source>
        <dbReference type="Proteomes" id="UP000050424"/>
    </source>
</evidence>